<reference evidence="2 3" key="1">
    <citation type="submission" date="2016-04" db="EMBL/GenBank/DDBJ databases">
        <title>A degradative enzymes factory behind the ericoid mycorrhizal symbiosis.</title>
        <authorList>
            <consortium name="DOE Joint Genome Institute"/>
            <person name="Martino E."/>
            <person name="Morin E."/>
            <person name="Grelet G."/>
            <person name="Kuo A."/>
            <person name="Kohler A."/>
            <person name="Daghino S."/>
            <person name="Barry K."/>
            <person name="Choi C."/>
            <person name="Cichocki N."/>
            <person name="Clum A."/>
            <person name="Copeland A."/>
            <person name="Hainaut M."/>
            <person name="Haridas S."/>
            <person name="Labutti K."/>
            <person name="Lindquist E."/>
            <person name="Lipzen A."/>
            <person name="Khouja H.-R."/>
            <person name="Murat C."/>
            <person name="Ohm R."/>
            <person name="Olson A."/>
            <person name="Spatafora J."/>
            <person name="Veneault-Fourrey C."/>
            <person name="Henrissat B."/>
            <person name="Grigoriev I."/>
            <person name="Martin F."/>
            <person name="Perotto S."/>
        </authorList>
    </citation>
    <scope>NUCLEOTIDE SEQUENCE [LARGE SCALE GENOMIC DNA]</scope>
    <source>
        <strain evidence="2 3">E</strain>
    </source>
</reference>
<feature type="region of interest" description="Disordered" evidence="1">
    <location>
        <begin position="320"/>
        <end position="431"/>
    </location>
</feature>
<evidence type="ECO:0000313" key="3">
    <source>
        <dbReference type="Proteomes" id="UP000235371"/>
    </source>
</evidence>
<proteinExistence type="predicted"/>
<feature type="compositionally biased region" description="Polar residues" evidence="1">
    <location>
        <begin position="138"/>
        <end position="157"/>
    </location>
</feature>
<feature type="compositionally biased region" description="Low complexity" evidence="1">
    <location>
        <begin position="337"/>
        <end position="368"/>
    </location>
</feature>
<feature type="compositionally biased region" description="Polar residues" evidence="1">
    <location>
        <begin position="390"/>
        <end position="406"/>
    </location>
</feature>
<feature type="region of interest" description="Disordered" evidence="1">
    <location>
        <begin position="529"/>
        <end position="579"/>
    </location>
</feature>
<protein>
    <submittedName>
        <fullName evidence="2">Uncharacterized protein</fullName>
    </submittedName>
</protein>
<dbReference type="Proteomes" id="UP000235371">
    <property type="component" value="Unassembled WGS sequence"/>
</dbReference>
<evidence type="ECO:0000313" key="2">
    <source>
        <dbReference type="EMBL" id="PMD51269.1"/>
    </source>
</evidence>
<feature type="compositionally biased region" description="Polar residues" evidence="1">
    <location>
        <begin position="82"/>
        <end position="94"/>
    </location>
</feature>
<sequence length="597" mass="65991">MKILIKLVKAYLFSSDWPMASKFEAWIEWTADVELCQLLFKGLFKFPHAEPVEGRLYPNTERQRGRIPLGVPPSNAGGQGTPSGPASTRSSHTVQPPPRGKKSFAEATRRPAGAKPNQVNRGQGTGSIVGPMAGVSTGGSNNPSQRRPTGQSASTSSRPRHPKYVPFDYTAETPRQPRPNHHPIVDESGEFMYSVDLHGALWKFVILDKKRTALDTIGKYFRVVLEVQKHENGITLWAQPPLEDEGRFAQFQHRPRPRVDRELSDPVKHNLELAYDFLTHYMQETQIYTRTNRKGPNILDFFEYFLDPAFKPLRARLEPEEFGEDDEDEEEKEREASQTPPASTAASKSARGPAPAQGPPQSSVAQPPRRGNEATKPASSAAGRPATPAQRATSTAPTDSAQSTASEPKPFTSRQVKTDEDPWPYKVNAKGEPILATRDDMKDLLPGASPQELHVATVKHNDKILRQHIEEEKTRWVYDRATGKQVLWGTCVEAIKARAKAEAKKELVQTPGFVQQVKRDLWSEWCESYGMDPRDGPPKKRARARAPARAEDSDSITTTPTPVGEGPKPGNQSPVTAAAVSEGVAFAAYPSSRKSPP</sequence>
<organism evidence="2 3">
    <name type="scientific">Hyaloscypha bicolor E</name>
    <dbReference type="NCBI Taxonomy" id="1095630"/>
    <lineage>
        <taxon>Eukaryota</taxon>
        <taxon>Fungi</taxon>
        <taxon>Dikarya</taxon>
        <taxon>Ascomycota</taxon>
        <taxon>Pezizomycotina</taxon>
        <taxon>Leotiomycetes</taxon>
        <taxon>Helotiales</taxon>
        <taxon>Hyaloscyphaceae</taxon>
        <taxon>Hyaloscypha</taxon>
        <taxon>Hyaloscypha bicolor</taxon>
    </lineage>
</organism>
<feature type="region of interest" description="Disordered" evidence="1">
    <location>
        <begin position="55"/>
        <end position="184"/>
    </location>
</feature>
<gene>
    <name evidence="2" type="ORF">K444DRAFT_620402</name>
</gene>
<feature type="compositionally biased region" description="Acidic residues" evidence="1">
    <location>
        <begin position="320"/>
        <end position="332"/>
    </location>
</feature>
<keyword evidence="3" id="KW-1185">Reference proteome</keyword>
<dbReference type="InParanoid" id="A0A2J6SKF8"/>
<dbReference type="AlphaFoldDB" id="A0A2J6SKF8"/>
<dbReference type="GeneID" id="36589778"/>
<evidence type="ECO:0000256" key="1">
    <source>
        <dbReference type="SAM" id="MobiDB-lite"/>
    </source>
</evidence>
<accession>A0A2J6SKF8</accession>
<dbReference type="EMBL" id="KZ613912">
    <property type="protein sequence ID" value="PMD51269.1"/>
    <property type="molecule type" value="Genomic_DNA"/>
</dbReference>
<dbReference type="RefSeq" id="XP_024728173.1">
    <property type="nucleotide sequence ID" value="XM_024881701.1"/>
</dbReference>
<name>A0A2J6SKF8_9HELO</name>